<dbReference type="Proteomes" id="UP000799640">
    <property type="component" value="Unassembled WGS sequence"/>
</dbReference>
<keyword evidence="3" id="KW-1185">Reference proteome</keyword>
<protein>
    <submittedName>
        <fullName evidence="2">Uncharacterized protein</fullName>
    </submittedName>
</protein>
<evidence type="ECO:0000313" key="2">
    <source>
        <dbReference type="EMBL" id="KAF2399923.1"/>
    </source>
</evidence>
<dbReference type="EMBL" id="ML996696">
    <property type="protein sequence ID" value="KAF2399923.1"/>
    <property type="molecule type" value="Genomic_DNA"/>
</dbReference>
<feature type="region of interest" description="Disordered" evidence="1">
    <location>
        <begin position="72"/>
        <end position="116"/>
    </location>
</feature>
<dbReference type="AlphaFoldDB" id="A0A6G1HV34"/>
<evidence type="ECO:0000256" key="1">
    <source>
        <dbReference type="SAM" id="MobiDB-lite"/>
    </source>
</evidence>
<evidence type="ECO:0000313" key="3">
    <source>
        <dbReference type="Proteomes" id="UP000799640"/>
    </source>
</evidence>
<proteinExistence type="predicted"/>
<accession>A0A6G1HV34</accession>
<sequence length="133" mass="15178">MRSCRAYPLPVRLFVCCCAESVKKTHSSPHPTFLRLRPKSVVHAWHTLHPSLLIIKQASIVASSTFNLLRPDQTAERRYKEHPKKKSKAKWPNDSAHEGRKKGRTAQLTREEKTQETPAVRILLGAVYPFPVT</sequence>
<feature type="compositionally biased region" description="Basic residues" evidence="1">
    <location>
        <begin position="80"/>
        <end position="89"/>
    </location>
</feature>
<reference evidence="2" key="1">
    <citation type="journal article" date="2020" name="Stud. Mycol.">
        <title>101 Dothideomycetes genomes: a test case for predicting lifestyles and emergence of pathogens.</title>
        <authorList>
            <person name="Haridas S."/>
            <person name="Albert R."/>
            <person name="Binder M."/>
            <person name="Bloem J."/>
            <person name="Labutti K."/>
            <person name="Salamov A."/>
            <person name="Andreopoulos B."/>
            <person name="Baker S."/>
            <person name="Barry K."/>
            <person name="Bills G."/>
            <person name="Bluhm B."/>
            <person name="Cannon C."/>
            <person name="Castanera R."/>
            <person name="Culley D."/>
            <person name="Daum C."/>
            <person name="Ezra D."/>
            <person name="Gonzalez J."/>
            <person name="Henrissat B."/>
            <person name="Kuo A."/>
            <person name="Liang C."/>
            <person name="Lipzen A."/>
            <person name="Lutzoni F."/>
            <person name="Magnuson J."/>
            <person name="Mondo S."/>
            <person name="Nolan M."/>
            <person name="Ohm R."/>
            <person name="Pangilinan J."/>
            <person name="Park H.-J."/>
            <person name="Ramirez L."/>
            <person name="Alfaro M."/>
            <person name="Sun H."/>
            <person name="Tritt A."/>
            <person name="Yoshinaga Y."/>
            <person name="Zwiers L.-H."/>
            <person name="Turgeon B."/>
            <person name="Goodwin S."/>
            <person name="Spatafora J."/>
            <person name="Crous P."/>
            <person name="Grigoriev I."/>
        </authorList>
    </citation>
    <scope>NUCLEOTIDE SEQUENCE</scope>
    <source>
        <strain evidence="2">CBS 262.69</strain>
    </source>
</reference>
<organism evidence="2 3">
    <name type="scientific">Trichodelitschia bisporula</name>
    <dbReference type="NCBI Taxonomy" id="703511"/>
    <lineage>
        <taxon>Eukaryota</taxon>
        <taxon>Fungi</taxon>
        <taxon>Dikarya</taxon>
        <taxon>Ascomycota</taxon>
        <taxon>Pezizomycotina</taxon>
        <taxon>Dothideomycetes</taxon>
        <taxon>Dothideomycetes incertae sedis</taxon>
        <taxon>Phaeotrichales</taxon>
        <taxon>Phaeotrichaceae</taxon>
        <taxon>Trichodelitschia</taxon>
    </lineage>
</organism>
<gene>
    <name evidence="2" type="ORF">EJ06DRAFT_39281</name>
</gene>
<name>A0A6G1HV34_9PEZI</name>